<dbReference type="EMBL" id="BAAAVI010000004">
    <property type="protein sequence ID" value="GAA2850756.1"/>
    <property type="molecule type" value="Genomic_DNA"/>
</dbReference>
<comment type="caution">
    <text evidence="1">The sequence shown here is derived from an EMBL/GenBank/DDBJ whole genome shotgun (WGS) entry which is preliminary data.</text>
</comment>
<reference evidence="1 2" key="1">
    <citation type="journal article" date="2019" name="Int. J. Syst. Evol. Microbiol.">
        <title>The Global Catalogue of Microorganisms (GCM) 10K type strain sequencing project: providing services to taxonomists for standard genome sequencing and annotation.</title>
        <authorList>
            <consortium name="The Broad Institute Genomics Platform"/>
            <consortium name="The Broad Institute Genome Sequencing Center for Infectious Disease"/>
            <person name="Wu L."/>
            <person name="Ma J."/>
        </authorList>
    </citation>
    <scope>NUCLEOTIDE SEQUENCE [LARGE SCALE GENOMIC DNA]</scope>
    <source>
        <strain evidence="1 2">JCM 6242</strain>
    </source>
</reference>
<name>A0ABN3VQS4_9ACTN</name>
<keyword evidence="2" id="KW-1185">Reference proteome</keyword>
<organism evidence="1 2">
    <name type="scientific">Streptosporangium fragile</name>
    <dbReference type="NCBI Taxonomy" id="46186"/>
    <lineage>
        <taxon>Bacteria</taxon>
        <taxon>Bacillati</taxon>
        <taxon>Actinomycetota</taxon>
        <taxon>Actinomycetes</taxon>
        <taxon>Streptosporangiales</taxon>
        <taxon>Streptosporangiaceae</taxon>
        <taxon>Streptosporangium</taxon>
    </lineage>
</organism>
<sequence>MTSPEEPALKRPQFCEEAAERAERQLATLRQDFPGWDIVCVTDLAVPIWYAISRTPPTDRQRIAGVHETFIRSSAEELAKELAAQVELVHRTRAAHTFGP</sequence>
<protein>
    <submittedName>
        <fullName evidence="1">Uncharacterized protein</fullName>
    </submittedName>
</protein>
<accession>A0ABN3VQS4</accession>
<evidence type="ECO:0000313" key="2">
    <source>
        <dbReference type="Proteomes" id="UP001500831"/>
    </source>
</evidence>
<evidence type="ECO:0000313" key="1">
    <source>
        <dbReference type="EMBL" id="GAA2850756.1"/>
    </source>
</evidence>
<dbReference type="RefSeq" id="WP_344967979.1">
    <property type="nucleotide sequence ID" value="NZ_BAAAVI010000004.1"/>
</dbReference>
<gene>
    <name evidence="1" type="ORF">GCM10010517_08270</name>
</gene>
<dbReference type="Proteomes" id="UP001500831">
    <property type="component" value="Unassembled WGS sequence"/>
</dbReference>
<proteinExistence type="predicted"/>